<protein>
    <submittedName>
        <fullName evidence="7">Outer membrane beta-barrel protein</fullName>
    </submittedName>
</protein>
<feature type="domain" description="Outer membrane protein beta-barrel" evidence="6">
    <location>
        <begin position="8"/>
        <end position="225"/>
    </location>
</feature>
<dbReference type="SUPFAM" id="SSF56925">
    <property type="entry name" value="OMPA-like"/>
    <property type="match status" value="1"/>
</dbReference>
<comment type="similarity">
    <text evidence="4">Belongs to the Omp25/RopB family.</text>
</comment>
<comment type="subcellular location">
    <subcellularLocation>
        <location evidence="1">Membrane</location>
    </subcellularLocation>
</comment>
<dbReference type="PANTHER" id="PTHR34001">
    <property type="entry name" value="BLL7405 PROTEIN"/>
    <property type="match status" value="1"/>
</dbReference>
<keyword evidence="2 5" id="KW-0732">Signal</keyword>
<evidence type="ECO:0000313" key="7">
    <source>
        <dbReference type="EMBL" id="MDO1559301.1"/>
    </source>
</evidence>
<dbReference type="RefSeq" id="WP_302109737.1">
    <property type="nucleotide sequence ID" value="NZ_JAUKTR010000003.1"/>
</dbReference>
<evidence type="ECO:0000256" key="5">
    <source>
        <dbReference type="SAM" id="SignalP"/>
    </source>
</evidence>
<organism evidence="7 8">
    <name type="scientific">Peiella sedimenti</name>
    <dbReference type="NCBI Taxonomy" id="3061083"/>
    <lineage>
        <taxon>Bacteria</taxon>
        <taxon>Pseudomonadati</taxon>
        <taxon>Pseudomonadota</taxon>
        <taxon>Alphaproteobacteria</taxon>
        <taxon>Caulobacterales</taxon>
        <taxon>Caulobacteraceae</taxon>
        <taxon>Peiella</taxon>
    </lineage>
</organism>
<evidence type="ECO:0000256" key="3">
    <source>
        <dbReference type="ARBA" id="ARBA00023136"/>
    </source>
</evidence>
<dbReference type="InterPro" id="IPR051692">
    <property type="entry name" value="OMP-like"/>
</dbReference>
<evidence type="ECO:0000313" key="8">
    <source>
        <dbReference type="Proteomes" id="UP001169063"/>
    </source>
</evidence>
<comment type="caution">
    <text evidence="7">The sequence shown here is derived from an EMBL/GenBank/DDBJ whole genome shotgun (WGS) entry which is preliminary data.</text>
</comment>
<reference evidence="7" key="1">
    <citation type="submission" date="2023-07" db="EMBL/GenBank/DDBJ databases">
        <title>Brevundimonas soil sp. nov., isolated from the soil of chemical plant.</title>
        <authorList>
            <person name="Wu N."/>
        </authorList>
    </citation>
    <scope>NUCLEOTIDE SEQUENCE</scope>
    <source>
        <strain evidence="7">XZ-24</strain>
    </source>
</reference>
<dbReference type="EMBL" id="JAUKTR010000003">
    <property type="protein sequence ID" value="MDO1559301.1"/>
    <property type="molecule type" value="Genomic_DNA"/>
</dbReference>
<dbReference type="Gene3D" id="2.40.160.20">
    <property type="match status" value="1"/>
</dbReference>
<evidence type="ECO:0000259" key="6">
    <source>
        <dbReference type="Pfam" id="PF13505"/>
    </source>
</evidence>
<keyword evidence="3" id="KW-0472">Membrane</keyword>
<sequence length="252" mass="26888">MNLKSVLIAAAAILSPVAASAQDWTGYYLGAEATRAQGDSSADVTLGGQWSSESAALRNGVTALWSTELEPDGFGGAIFGGYNHEMSSGMVIGFEASYAFLNAEASRLTPQTVATSTFPALTYSVGNSAEINSAFNLRGRLGYDFEPLMAYVIVGYSWADATFGAEILSNGGYSKIGESSESVGGVTWGLGGAWRLNPNWSVRAEYTRTEYEDGEFATTYRPGSTFTSPAYTETFSQDLSLDTLSIGFTWHY</sequence>
<keyword evidence="8" id="KW-1185">Reference proteome</keyword>
<feature type="signal peptide" evidence="5">
    <location>
        <begin position="1"/>
        <end position="21"/>
    </location>
</feature>
<name>A0ABT8SL55_9CAUL</name>
<dbReference type="Proteomes" id="UP001169063">
    <property type="component" value="Unassembled WGS sequence"/>
</dbReference>
<feature type="chain" id="PRO_5045959288" evidence="5">
    <location>
        <begin position="22"/>
        <end position="252"/>
    </location>
</feature>
<evidence type="ECO:0000256" key="2">
    <source>
        <dbReference type="ARBA" id="ARBA00022729"/>
    </source>
</evidence>
<dbReference type="Pfam" id="PF13505">
    <property type="entry name" value="OMP_b-brl"/>
    <property type="match status" value="1"/>
</dbReference>
<evidence type="ECO:0000256" key="1">
    <source>
        <dbReference type="ARBA" id="ARBA00004370"/>
    </source>
</evidence>
<dbReference type="InterPro" id="IPR011250">
    <property type="entry name" value="OMP/PagP_B-barrel"/>
</dbReference>
<proteinExistence type="inferred from homology"/>
<accession>A0ABT8SL55</accession>
<dbReference type="PANTHER" id="PTHR34001:SF3">
    <property type="entry name" value="BLL7405 PROTEIN"/>
    <property type="match status" value="1"/>
</dbReference>
<dbReference type="InterPro" id="IPR027385">
    <property type="entry name" value="Beta-barrel_OMP"/>
</dbReference>
<gene>
    <name evidence="7" type="ORF">Q0812_07660</name>
</gene>
<evidence type="ECO:0000256" key="4">
    <source>
        <dbReference type="ARBA" id="ARBA00038306"/>
    </source>
</evidence>